<evidence type="ECO:0000313" key="3">
    <source>
        <dbReference type="Proteomes" id="UP000325313"/>
    </source>
</evidence>
<organism evidence="2 3">
    <name type="scientific">Puccinia graminis f. sp. tritici</name>
    <dbReference type="NCBI Taxonomy" id="56615"/>
    <lineage>
        <taxon>Eukaryota</taxon>
        <taxon>Fungi</taxon>
        <taxon>Dikarya</taxon>
        <taxon>Basidiomycota</taxon>
        <taxon>Pucciniomycotina</taxon>
        <taxon>Pucciniomycetes</taxon>
        <taxon>Pucciniales</taxon>
        <taxon>Pucciniaceae</taxon>
        <taxon>Puccinia</taxon>
    </lineage>
</organism>
<sequence length="67" mass="7554">MVIAGSTPYPKAPANPPRLPAKQPTSKKRTKAEKKRLRKAQQAVFCWYCEREFEDAKGVESSSFSQP</sequence>
<accession>A0A5B0P2H1</accession>
<dbReference type="EMBL" id="VDEP01000371">
    <property type="protein sequence ID" value="KAA1095611.1"/>
    <property type="molecule type" value="Genomic_DNA"/>
</dbReference>
<gene>
    <name evidence="2" type="ORF">PGTUg99_009657</name>
</gene>
<feature type="compositionally biased region" description="Basic residues" evidence="1">
    <location>
        <begin position="25"/>
        <end position="36"/>
    </location>
</feature>
<feature type="region of interest" description="Disordered" evidence="1">
    <location>
        <begin position="1"/>
        <end position="36"/>
    </location>
</feature>
<dbReference type="AlphaFoldDB" id="A0A5B0P2H1"/>
<comment type="caution">
    <text evidence="2">The sequence shown here is derived from an EMBL/GenBank/DDBJ whole genome shotgun (WGS) entry which is preliminary data.</text>
</comment>
<feature type="compositionally biased region" description="Pro residues" evidence="1">
    <location>
        <begin position="10"/>
        <end position="19"/>
    </location>
</feature>
<proteinExistence type="predicted"/>
<protein>
    <submittedName>
        <fullName evidence="2">Uncharacterized protein</fullName>
    </submittedName>
</protein>
<name>A0A5B0P2H1_PUCGR</name>
<dbReference type="Proteomes" id="UP000325313">
    <property type="component" value="Unassembled WGS sequence"/>
</dbReference>
<evidence type="ECO:0000256" key="1">
    <source>
        <dbReference type="SAM" id="MobiDB-lite"/>
    </source>
</evidence>
<reference evidence="2 3" key="1">
    <citation type="submission" date="2019-05" db="EMBL/GenBank/DDBJ databases">
        <title>Emergence of the Ug99 lineage of the wheat stem rust pathogen through somatic hybridization.</title>
        <authorList>
            <person name="Li F."/>
            <person name="Upadhyaya N.M."/>
            <person name="Sperschneider J."/>
            <person name="Matny O."/>
            <person name="Nguyen-Phuc H."/>
            <person name="Mago R."/>
            <person name="Raley C."/>
            <person name="Miller M.E."/>
            <person name="Silverstein K.A.T."/>
            <person name="Henningsen E."/>
            <person name="Hirsch C.D."/>
            <person name="Visser B."/>
            <person name="Pretorius Z.A."/>
            <person name="Steffenson B.J."/>
            <person name="Schwessinger B."/>
            <person name="Dodds P.N."/>
            <person name="Figueroa M."/>
        </authorList>
    </citation>
    <scope>NUCLEOTIDE SEQUENCE [LARGE SCALE GENOMIC DNA]</scope>
    <source>
        <strain evidence="2 3">Ug99</strain>
    </source>
</reference>
<evidence type="ECO:0000313" key="2">
    <source>
        <dbReference type="EMBL" id="KAA1095611.1"/>
    </source>
</evidence>